<feature type="region of interest" description="Disordered" evidence="1">
    <location>
        <begin position="1"/>
        <end position="45"/>
    </location>
</feature>
<dbReference type="EMBL" id="AJMT01000074">
    <property type="protein sequence ID" value="EIG29366.1"/>
    <property type="molecule type" value="Genomic_DNA"/>
</dbReference>
<evidence type="ECO:0000256" key="1">
    <source>
        <dbReference type="SAM" id="MobiDB-lite"/>
    </source>
</evidence>
<dbReference type="PATRIC" id="fig|1095748.3.peg.999"/>
<protein>
    <submittedName>
        <fullName evidence="2">Uncharacterized protein</fullName>
    </submittedName>
</protein>
<gene>
    <name evidence="2" type="ORF">HMPREF1051_2623</name>
</gene>
<evidence type="ECO:0000313" key="2">
    <source>
        <dbReference type="EMBL" id="EIG29366.1"/>
    </source>
</evidence>
<dbReference type="Proteomes" id="UP000004473">
    <property type="component" value="Unassembled WGS sequence"/>
</dbReference>
<comment type="caution">
    <text evidence="2">The sequence shown here is derived from an EMBL/GenBank/DDBJ whole genome shotgun (WGS) entry which is preliminary data.</text>
</comment>
<organism evidence="2 3">
    <name type="scientific">Neisseria sicca VK64</name>
    <dbReference type="NCBI Taxonomy" id="1095748"/>
    <lineage>
        <taxon>Bacteria</taxon>
        <taxon>Pseudomonadati</taxon>
        <taxon>Pseudomonadota</taxon>
        <taxon>Betaproteobacteria</taxon>
        <taxon>Neisseriales</taxon>
        <taxon>Neisseriaceae</taxon>
        <taxon>Neisseria</taxon>
    </lineage>
</organism>
<name>I2NU55_NEISI</name>
<sequence>MAQFPQKLKRTVQKETMVSKPFSDDLSKPKPARSSEKSKSIKTIS</sequence>
<proteinExistence type="predicted"/>
<evidence type="ECO:0000313" key="3">
    <source>
        <dbReference type="Proteomes" id="UP000004473"/>
    </source>
</evidence>
<feature type="compositionally biased region" description="Basic and acidic residues" evidence="1">
    <location>
        <begin position="22"/>
        <end position="39"/>
    </location>
</feature>
<reference evidence="2 3" key="1">
    <citation type="submission" date="2012-04" db="EMBL/GenBank/DDBJ databases">
        <authorList>
            <person name="Harkins D.M."/>
            <person name="Madupu R."/>
            <person name="Durkin A.S."/>
            <person name="Torralba M."/>
            <person name="Methe B."/>
            <person name="Sutton G.G."/>
            <person name="Nelson K.E."/>
        </authorList>
    </citation>
    <scope>NUCLEOTIDE SEQUENCE [LARGE SCALE GENOMIC DNA]</scope>
    <source>
        <strain evidence="2 3">VK64</strain>
    </source>
</reference>
<accession>I2NU55</accession>
<dbReference type="AlphaFoldDB" id="I2NU55"/>